<dbReference type="Proteomes" id="UP001054945">
    <property type="component" value="Unassembled WGS sequence"/>
</dbReference>
<evidence type="ECO:0000256" key="1">
    <source>
        <dbReference type="SAM" id="MobiDB-lite"/>
    </source>
</evidence>
<keyword evidence="3" id="KW-1185">Reference proteome</keyword>
<gene>
    <name evidence="2" type="ORF">CEXT_595831</name>
</gene>
<sequence>METEKEEVWGGGDEYRLITQLTVGHNLMFGGRARKAPRLLFFSHRLRSRRNRSGKHDLGDVSNKERAQIKRGAQNIIRNKRRFLQRQAKEKEKEQEK</sequence>
<reference evidence="2 3" key="1">
    <citation type="submission" date="2021-06" db="EMBL/GenBank/DDBJ databases">
        <title>Caerostris extrusa draft genome.</title>
        <authorList>
            <person name="Kono N."/>
            <person name="Arakawa K."/>
        </authorList>
    </citation>
    <scope>NUCLEOTIDE SEQUENCE [LARGE SCALE GENOMIC DNA]</scope>
</reference>
<accession>A0AAV4XZ43</accession>
<proteinExistence type="predicted"/>
<name>A0AAV4XZ43_CAEEX</name>
<organism evidence="2 3">
    <name type="scientific">Caerostris extrusa</name>
    <name type="common">Bark spider</name>
    <name type="synonym">Caerostris bankana</name>
    <dbReference type="NCBI Taxonomy" id="172846"/>
    <lineage>
        <taxon>Eukaryota</taxon>
        <taxon>Metazoa</taxon>
        <taxon>Ecdysozoa</taxon>
        <taxon>Arthropoda</taxon>
        <taxon>Chelicerata</taxon>
        <taxon>Arachnida</taxon>
        <taxon>Araneae</taxon>
        <taxon>Araneomorphae</taxon>
        <taxon>Entelegynae</taxon>
        <taxon>Araneoidea</taxon>
        <taxon>Araneidae</taxon>
        <taxon>Caerostris</taxon>
    </lineage>
</organism>
<feature type="compositionally biased region" description="Basic and acidic residues" evidence="1">
    <location>
        <begin position="87"/>
        <end position="97"/>
    </location>
</feature>
<dbReference type="AlphaFoldDB" id="A0AAV4XZ43"/>
<protein>
    <submittedName>
        <fullName evidence="2">Uncharacterized protein</fullName>
    </submittedName>
</protein>
<dbReference type="EMBL" id="BPLR01001146">
    <property type="protein sequence ID" value="GIZ00362.1"/>
    <property type="molecule type" value="Genomic_DNA"/>
</dbReference>
<feature type="region of interest" description="Disordered" evidence="1">
    <location>
        <begin position="71"/>
        <end position="97"/>
    </location>
</feature>
<evidence type="ECO:0000313" key="3">
    <source>
        <dbReference type="Proteomes" id="UP001054945"/>
    </source>
</evidence>
<comment type="caution">
    <text evidence="2">The sequence shown here is derived from an EMBL/GenBank/DDBJ whole genome shotgun (WGS) entry which is preliminary data.</text>
</comment>
<evidence type="ECO:0000313" key="2">
    <source>
        <dbReference type="EMBL" id="GIZ00362.1"/>
    </source>
</evidence>